<organism evidence="3 4">
    <name type="scientific">Ridgeia piscesae</name>
    <name type="common">Tubeworm</name>
    <dbReference type="NCBI Taxonomy" id="27915"/>
    <lineage>
        <taxon>Eukaryota</taxon>
        <taxon>Metazoa</taxon>
        <taxon>Spiralia</taxon>
        <taxon>Lophotrochozoa</taxon>
        <taxon>Annelida</taxon>
        <taxon>Polychaeta</taxon>
        <taxon>Sedentaria</taxon>
        <taxon>Canalipalpata</taxon>
        <taxon>Sabellida</taxon>
        <taxon>Siboglinidae</taxon>
        <taxon>Ridgeia</taxon>
    </lineage>
</organism>
<feature type="compositionally biased region" description="Polar residues" evidence="2">
    <location>
        <begin position="1"/>
        <end position="12"/>
    </location>
</feature>
<feature type="repeat" description="ANK" evidence="1">
    <location>
        <begin position="68"/>
        <end position="100"/>
    </location>
</feature>
<dbReference type="Gene3D" id="1.20.1270.10">
    <property type="match status" value="1"/>
</dbReference>
<dbReference type="Gene3D" id="1.25.40.20">
    <property type="entry name" value="Ankyrin repeat-containing domain"/>
    <property type="match status" value="1"/>
</dbReference>
<dbReference type="InterPro" id="IPR036770">
    <property type="entry name" value="Ankyrin_rpt-contain_sf"/>
</dbReference>
<protein>
    <submittedName>
        <fullName evidence="3">Uncharacterized protein</fullName>
    </submittedName>
</protein>
<dbReference type="SUPFAM" id="SSF100934">
    <property type="entry name" value="Heat shock protein 70kD (HSP70), C-terminal subdomain"/>
    <property type="match status" value="1"/>
</dbReference>
<reference evidence="3" key="1">
    <citation type="journal article" date="2023" name="Mol. Biol. Evol.">
        <title>Third-Generation Sequencing Reveals the Adaptive Role of the Epigenome in Three Deep-Sea Polychaetes.</title>
        <authorList>
            <person name="Perez M."/>
            <person name="Aroh O."/>
            <person name="Sun Y."/>
            <person name="Lan Y."/>
            <person name="Juniper S.K."/>
            <person name="Young C.R."/>
            <person name="Angers B."/>
            <person name="Qian P.Y."/>
        </authorList>
    </citation>
    <scope>NUCLEOTIDE SEQUENCE</scope>
    <source>
        <strain evidence="3">R07B-5</strain>
    </source>
</reference>
<dbReference type="Pfam" id="PF12796">
    <property type="entry name" value="Ank_2"/>
    <property type="match status" value="1"/>
</dbReference>
<feature type="region of interest" description="Disordered" evidence="2">
    <location>
        <begin position="1"/>
        <end position="24"/>
    </location>
</feature>
<name>A0AAD9P233_RIDPI</name>
<accession>A0AAD9P233</accession>
<dbReference type="InterPro" id="IPR002110">
    <property type="entry name" value="Ankyrin_rpt"/>
</dbReference>
<dbReference type="AlphaFoldDB" id="A0AAD9P233"/>
<dbReference type="PANTHER" id="PTHR22677:SF4">
    <property type="entry name" value="USHER SYNDROME TYPE-1G PROTEIN-LIKE PROTEIN"/>
    <property type="match status" value="1"/>
</dbReference>
<evidence type="ECO:0000313" key="3">
    <source>
        <dbReference type="EMBL" id="KAK2186697.1"/>
    </source>
</evidence>
<dbReference type="SUPFAM" id="SSF48403">
    <property type="entry name" value="Ankyrin repeat"/>
    <property type="match status" value="1"/>
</dbReference>
<proteinExistence type="predicted"/>
<dbReference type="InterPro" id="IPR029048">
    <property type="entry name" value="HSP70_C_sf"/>
</dbReference>
<dbReference type="Proteomes" id="UP001209878">
    <property type="component" value="Unassembled WGS sequence"/>
</dbReference>
<keyword evidence="1" id="KW-0040">ANK repeat</keyword>
<dbReference type="InterPro" id="IPR039323">
    <property type="entry name" value="ANKRD_45/46/60"/>
</dbReference>
<evidence type="ECO:0000313" key="4">
    <source>
        <dbReference type="Proteomes" id="UP001209878"/>
    </source>
</evidence>
<sequence length="240" mass="26409">MSASALSRTSAGAHSELTPERGSSPAVSLNFVMKCALSGSVESFTARIESEEQDREALVAMLVGRDADNKSPLDMAAILDRVEMVKELIAKGVDVNDATGTGHTALHYAAAWGKINTVKALIENGANVHTKTTNTDERARDVASRYEQLECVDYLDWAEAKDKLQTEISVMRDIMADPEKSQGRLSREDKALITSVCNEHETWLQNTPEATTSDFISHRNIVHEAFAPINLKLSEPRMYE</sequence>
<evidence type="ECO:0000256" key="1">
    <source>
        <dbReference type="PROSITE-ProRule" id="PRU00023"/>
    </source>
</evidence>
<dbReference type="SMART" id="SM00248">
    <property type="entry name" value="ANK"/>
    <property type="match status" value="2"/>
</dbReference>
<comment type="caution">
    <text evidence="3">The sequence shown here is derived from an EMBL/GenBank/DDBJ whole genome shotgun (WGS) entry which is preliminary data.</text>
</comment>
<dbReference type="PROSITE" id="PS50088">
    <property type="entry name" value="ANK_REPEAT"/>
    <property type="match status" value="2"/>
</dbReference>
<feature type="repeat" description="ANK" evidence="1">
    <location>
        <begin position="101"/>
        <end position="133"/>
    </location>
</feature>
<dbReference type="PROSITE" id="PS50297">
    <property type="entry name" value="ANK_REP_REGION"/>
    <property type="match status" value="2"/>
</dbReference>
<dbReference type="PANTHER" id="PTHR22677">
    <property type="entry name" value="ANKYRIN REPEAT DOMAIN-CONTAINING PROTEIN 60"/>
    <property type="match status" value="1"/>
</dbReference>
<gene>
    <name evidence="3" type="ORF">NP493_193g00014</name>
</gene>
<keyword evidence="4" id="KW-1185">Reference proteome</keyword>
<dbReference type="EMBL" id="JAODUO010000191">
    <property type="protein sequence ID" value="KAK2186697.1"/>
    <property type="molecule type" value="Genomic_DNA"/>
</dbReference>
<evidence type="ECO:0000256" key="2">
    <source>
        <dbReference type="SAM" id="MobiDB-lite"/>
    </source>
</evidence>